<feature type="transmembrane region" description="Helical" evidence="9">
    <location>
        <begin position="138"/>
        <end position="159"/>
    </location>
</feature>
<dbReference type="EMBL" id="QEIN01000159">
    <property type="protein sequence ID" value="RCV54838.1"/>
    <property type="molecule type" value="Genomic_DNA"/>
</dbReference>
<dbReference type="GO" id="GO:0005886">
    <property type="term" value="C:plasma membrane"/>
    <property type="evidence" value="ECO:0007669"/>
    <property type="project" value="UniProtKB-SubCell"/>
</dbReference>
<proteinExistence type="inferred from homology"/>
<dbReference type="OrthoDB" id="9806926at2"/>
<dbReference type="NCBIfam" id="TIGR00835">
    <property type="entry name" value="agcS"/>
    <property type="match status" value="1"/>
</dbReference>
<evidence type="ECO:0000256" key="3">
    <source>
        <dbReference type="ARBA" id="ARBA00022448"/>
    </source>
</evidence>
<dbReference type="Pfam" id="PF01235">
    <property type="entry name" value="Na_Ala_symp"/>
    <property type="match status" value="1"/>
</dbReference>
<feature type="transmembrane region" description="Helical" evidence="9">
    <location>
        <begin position="303"/>
        <end position="323"/>
    </location>
</feature>
<evidence type="ECO:0000256" key="7">
    <source>
        <dbReference type="ARBA" id="ARBA00022989"/>
    </source>
</evidence>
<organism evidence="10 11">
    <name type="scientific">Marinitenerispora sediminis</name>
    <dbReference type="NCBI Taxonomy" id="1931232"/>
    <lineage>
        <taxon>Bacteria</taxon>
        <taxon>Bacillati</taxon>
        <taxon>Actinomycetota</taxon>
        <taxon>Actinomycetes</taxon>
        <taxon>Streptosporangiales</taxon>
        <taxon>Nocardiopsidaceae</taxon>
        <taxon>Marinitenerispora</taxon>
    </lineage>
</organism>
<dbReference type="PRINTS" id="PR00175">
    <property type="entry name" value="NAALASMPORT"/>
</dbReference>
<comment type="caution">
    <text evidence="10">The sequence shown here is derived from an EMBL/GenBank/DDBJ whole genome shotgun (WGS) entry which is preliminary data.</text>
</comment>
<sequence>MIPPIVWGPFVLIPLLLLSGAYLTLRLGGVQFRTLPHALWLAFVRRSEKGASEGDISHFQAVNTALAATVGVGNIAGVATGIQLGGPGALFWMFVTGVLGMATKYSEALLGVKYRRPDSKGEMSGGPMFYLTRGLGGGLGWLLGVAFAVFGAVAAFGIGNMAQANSVSSQLEAVWGVPPWASGAVMVLVLGAVAIGGIRSIGRFAAVVVPFMCLAFIASNVLVLVVFAAEIPAAVALIVSDAFTGTAATGGFAGATVIAAVQWGFARGIFSNESGMGTGAIAAASARTDHPVRQAMVSMTQTFVDTVVMLSLTGLMIVVTGAWTADHVEGAPMTALAVSTGYERISPELAPLGGHVVAVGVCFFAFCTILGWSYYGERCVDFLAGRRAVMPYRVVFLLFAYVGAVLELRTVWLFSDIANGLMALPNLLGVLLLSPVVVAETRRYFARPDWRDPDALVDVRA</sequence>
<feature type="transmembrane region" description="Helical" evidence="9">
    <location>
        <begin position="179"/>
        <end position="198"/>
    </location>
</feature>
<protein>
    <submittedName>
        <fullName evidence="10">Sodium:alanine symporter family protein</fullName>
    </submittedName>
</protein>
<evidence type="ECO:0000313" key="10">
    <source>
        <dbReference type="EMBL" id="RCV54838.1"/>
    </source>
</evidence>
<feature type="transmembrane region" description="Helical" evidence="9">
    <location>
        <begin position="235"/>
        <end position="261"/>
    </location>
</feature>
<evidence type="ECO:0000256" key="2">
    <source>
        <dbReference type="ARBA" id="ARBA00009261"/>
    </source>
</evidence>
<dbReference type="InterPro" id="IPR001463">
    <property type="entry name" value="Na/Ala_symport"/>
</dbReference>
<feature type="transmembrane region" description="Helical" evidence="9">
    <location>
        <begin position="352"/>
        <end position="374"/>
    </location>
</feature>
<evidence type="ECO:0000256" key="9">
    <source>
        <dbReference type="RuleBase" id="RU363064"/>
    </source>
</evidence>
<feature type="transmembrane region" description="Helical" evidence="9">
    <location>
        <begin position="420"/>
        <end position="439"/>
    </location>
</feature>
<reference evidence="10 11" key="1">
    <citation type="submission" date="2018-04" db="EMBL/GenBank/DDBJ databases">
        <title>Novel actinobacteria from marine sediment.</title>
        <authorList>
            <person name="Ng Z.Y."/>
            <person name="Tan G.Y.A."/>
        </authorList>
    </citation>
    <scope>NUCLEOTIDE SEQUENCE [LARGE SCALE GENOMIC DNA]</scope>
    <source>
        <strain evidence="10 11">TPS81</strain>
    </source>
</reference>
<comment type="similarity">
    <text evidence="2 9">Belongs to the alanine or glycine:cation symporter (AGCS) (TC 2.A.25) family.</text>
</comment>
<feature type="transmembrane region" description="Helical" evidence="9">
    <location>
        <begin position="6"/>
        <end position="25"/>
    </location>
</feature>
<dbReference type="PANTHER" id="PTHR30330">
    <property type="entry name" value="AGSS FAMILY TRANSPORTER, SODIUM-ALANINE"/>
    <property type="match status" value="1"/>
</dbReference>
<feature type="transmembrane region" description="Helical" evidence="9">
    <location>
        <begin position="394"/>
        <end position="414"/>
    </location>
</feature>
<keyword evidence="5 9" id="KW-0812">Transmembrane</keyword>
<keyword evidence="11" id="KW-1185">Reference proteome</keyword>
<feature type="transmembrane region" description="Helical" evidence="9">
    <location>
        <begin position="205"/>
        <end position="229"/>
    </location>
</feature>
<name>A0A368T5M5_9ACTN</name>
<evidence type="ECO:0000256" key="6">
    <source>
        <dbReference type="ARBA" id="ARBA00022847"/>
    </source>
</evidence>
<gene>
    <name evidence="10" type="ORF">DEF24_18760</name>
</gene>
<evidence type="ECO:0000256" key="5">
    <source>
        <dbReference type="ARBA" id="ARBA00022692"/>
    </source>
</evidence>
<keyword evidence="8 9" id="KW-0472">Membrane</keyword>
<evidence type="ECO:0000256" key="8">
    <source>
        <dbReference type="ARBA" id="ARBA00023136"/>
    </source>
</evidence>
<comment type="subcellular location">
    <subcellularLocation>
        <location evidence="1 9">Cell membrane</location>
        <topology evidence="1 9">Multi-pass membrane protein</topology>
    </subcellularLocation>
</comment>
<accession>A0A368T5M5</accession>
<dbReference type="PANTHER" id="PTHR30330:SF3">
    <property type="entry name" value="TRANSCRIPTIONAL REGULATOR, LRP FAMILY"/>
    <property type="match status" value="1"/>
</dbReference>
<dbReference type="Proteomes" id="UP000253318">
    <property type="component" value="Unassembled WGS sequence"/>
</dbReference>
<dbReference type="GO" id="GO:0005283">
    <property type="term" value="F:amino acid:sodium symporter activity"/>
    <property type="evidence" value="ECO:0007669"/>
    <property type="project" value="InterPro"/>
</dbReference>
<dbReference type="AlphaFoldDB" id="A0A368T5M5"/>
<keyword evidence="4 9" id="KW-1003">Cell membrane</keyword>
<keyword evidence="6 9" id="KW-0769">Symport</keyword>
<keyword evidence="7 9" id="KW-1133">Transmembrane helix</keyword>
<dbReference type="FunFam" id="1.20.1740.10:FF:000004">
    <property type="entry name" value="Sodium:alanine symporter family protein"/>
    <property type="match status" value="1"/>
</dbReference>
<dbReference type="Gene3D" id="1.20.1740.10">
    <property type="entry name" value="Amino acid/polyamine transporter I"/>
    <property type="match status" value="1"/>
</dbReference>
<evidence type="ECO:0000256" key="1">
    <source>
        <dbReference type="ARBA" id="ARBA00004651"/>
    </source>
</evidence>
<evidence type="ECO:0000256" key="4">
    <source>
        <dbReference type="ARBA" id="ARBA00022475"/>
    </source>
</evidence>
<keyword evidence="3 9" id="KW-0813">Transport</keyword>
<evidence type="ECO:0000313" key="11">
    <source>
        <dbReference type="Proteomes" id="UP000253318"/>
    </source>
</evidence>